<evidence type="ECO:0000313" key="3">
    <source>
        <dbReference type="Proteomes" id="UP001652740"/>
    </source>
</evidence>
<evidence type="ECO:0000259" key="1">
    <source>
        <dbReference type="PROSITE" id="PS50404"/>
    </source>
</evidence>
<dbReference type="SUPFAM" id="SSF47616">
    <property type="entry name" value="GST C-terminal domain-like"/>
    <property type="match status" value="1"/>
</dbReference>
<dbReference type="GeneID" id="113515752"/>
<dbReference type="SFLD" id="SFLDG00358">
    <property type="entry name" value="Main_(cytGST)"/>
    <property type="match status" value="1"/>
</dbReference>
<dbReference type="InterPro" id="IPR036282">
    <property type="entry name" value="Glutathione-S-Trfase_C_sf"/>
</dbReference>
<dbReference type="InParanoid" id="A0A6J3C252"/>
<dbReference type="GO" id="GO:0006749">
    <property type="term" value="P:glutathione metabolic process"/>
    <property type="evidence" value="ECO:0007669"/>
    <property type="project" value="TreeGrafter"/>
</dbReference>
<dbReference type="CDD" id="cd03177">
    <property type="entry name" value="GST_C_Delta_Epsilon"/>
    <property type="match status" value="1"/>
</dbReference>
<dbReference type="InterPro" id="IPR004045">
    <property type="entry name" value="Glutathione_S-Trfase_N"/>
</dbReference>
<dbReference type="InterPro" id="IPR040079">
    <property type="entry name" value="Glutathione_S-Trfase"/>
</dbReference>
<gene>
    <name evidence="4" type="primary">LOC113515752</name>
</gene>
<dbReference type="Gene3D" id="1.20.1050.10">
    <property type="match status" value="1"/>
</dbReference>
<dbReference type="SMR" id="A0A6J3C252"/>
<protein>
    <submittedName>
        <fullName evidence="4">Glutathione S-transferase 1-like</fullName>
    </submittedName>
</protein>
<dbReference type="Gene3D" id="3.40.30.10">
    <property type="entry name" value="Glutaredoxin"/>
    <property type="match status" value="1"/>
</dbReference>
<dbReference type="PROSITE" id="PS50404">
    <property type="entry name" value="GST_NTER"/>
    <property type="match status" value="1"/>
</dbReference>
<dbReference type="SUPFAM" id="SSF52833">
    <property type="entry name" value="Thioredoxin-like"/>
    <property type="match status" value="1"/>
</dbReference>
<accession>A0A6J3C252</accession>
<feature type="domain" description="GST C-terminal" evidence="2">
    <location>
        <begin position="102"/>
        <end position="225"/>
    </location>
</feature>
<organism evidence="3 4">
    <name type="scientific">Galleria mellonella</name>
    <name type="common">Greater wax moth</name>
    <dbReference type="NCBI Taxonomy" id="7137"/>
    <lineage>
        <taxon>Eukaryota</taxon>
        <taxon>Metazoa</taxon>
        <taxon>Ecdysozoa</taxon>
        <taxon>Arthropoda</taxon>
        <taxon>Hexapoda</taxon>
        <taxon>Insecta</taxon>
        <taxon>Pterygota</taxon>
        <taxon>Neoptera</taxon>
        <taxon>Endopterygota</taxon>
        <taxon>Lepidoptera</taxon>
        <taxon>Glossata</taxon>
        <taxon>Ditrysia</taxon>
        <taxon>Pyraloidea</taxon>
        <taxon>Pyralidae</taxon>
        <taxon>Galleriinae</taxon>
        <taxon>Galleria</taxon>
    </lineage>
</organism>
<sequence length="257" mass="28645">MGAGGSKTVITSTLKHCTLWKADRCPACRAVMMALDAMNLSITEIDINMDKGEHRTPEMAVMNPIQTLPIFKDRELVLCDSHAINTYLASRYNNCGQLLPVDPGGRAIVDQLLHFNSGVLCPLYRSAAYPIMHENCNFVMPQQVSGIQSAYCDLECMLVGRTWLRGSWPTLADISIAATVSTLHILVPIDKSKYPRLSSWLYRMSEELFYITANKKGLGEFSRRIDSGCVCDEKEFKCPRTSIGRRLGAVTSETENK</sequence>
<dbReference type="KEGG" id="gmw:113515752"/>
<dbReference type="GO" id="GO:0004364">
    <property type="term" value="F:glutathione transferase activity"/>
    <property type="evidence" value="ECO:0007669"/>
    <property type="project" value="TreeGrafter"/>
</dbReference>
<name>A0A6J3C252_GALME</name>
<keyword evidence="3" id="KW-1185">Reference proteome</keyword>
<dbReference type="RefSeq" id="XP_031765890.2">
    <property type="nucleotide sequence ID" value="XM_031910030.2"/>
</dbReference>
<dbReference type="InterPro" id="IPR036249">
    <property type="entry name" value="Thioredoxin-like_sf"/>
</dbReference>
<feature type="domain" description="GST N-terminal" evidence="1">
    <location>
        <begin position="15"/>
        <end position="96"/>
    </location>
</feature>
<evidence type="ECO:0000313" key="4">
    <source>
        <dbReference type="RefSeq" id="XP_031765890.2"/>
    </source>
</evidence>
<dbReference type="Pfam" id="PF02798">
    <property type="entry name" value="GST_N"/>
    <property type="match status" value="1"/>
</dbReference>
<dbReference type="Proteomes" id="UP001652740">
    <property type="component" value="Unplaced"/>
</dbReference>
<proteinExistence type="predicted"/>
<dbReference type="PANTHER" id="PTHR43969">
    <property type="entry name" value="GLUTATHIONE S TRANSFERASE D10, ISOFORM A-RELATED"/>
    <property type="match status" value="1"/>
</dbReference>
<dbReference type="InterPro" id="IPR010987">
    <property type="entry name" value="Glutathione-S-Trfase_C-like"/>
</dbReference>
<evidence type="ECO:0000259" key="2">
    <source>
        <dbReference type="PROSITE" id="PS50405"/>
    </source>
</evidence>
<dbReference type="PROSITE" id="PS50405">
    <property type="entry name" value="GST_CTER"/>
    <property type="match status" value="1"/>
</dbReference>
<reference evidence="4" key="1">
    <citation type="submission" date="2025-08" db="UniProtKB">
        <authorList>
            <consortium name="RefSeq"/>
        </authorList>
    </citation>
    <scope>IDENTIFICATION</scope>
    <source>
        <tissue evidence="4">Whole larvae</tissue>
    </source>
</reference>
<dbReference type="PANTHER" id="PTHR43969:SF8">
    <property type="entry name" value="GLUTATHIONE S TRANSFERASE E13, ISOFORM A-RELATED"/>
    <property type="match status" value="1"/>
</dbReference>
<dbReference type="AlphaFoldDB" id="A0A6J3C252"/>
<dbReference type="SFLD" id="SFLDS00019">
    <property type="entry name" value="Glutathione_Transferase_(cytos"/>
    <property type="match status" value="1"/>
</dbReference>